<evidence type="ECO:0000256" key="1">
    <source>
        <dbReference type="SAM" id="Phobius"/>
    </source>
</evidence>
<dbReference type="EMBL" id="OV651828">
    <property type="protein sequence ID" value="CAH1104179.1"/>
    <property type="molecule type" value="Genomic_DNA"/>
</dbReference>
<feature type="transmembrane region" description="Helical" evidence="1">
    <location>
        <begin position="170"/>
        <end position="187"/>
    </location>
</feature>
<feature type="transmembrane region" description="Helical" evidence="1">
    <location>
        <begin position="12"/>
        <end position="29"/>
    </location>
</feature>
<proteinExistence type="predicted"/>
<evidence type="ECO:0000313" key="3">
    <source>
        <dbReference type="Proteomes" id="UP001153636"/>
    </source>
</evidence>
<keyword evidence="1" id="KW-0812">Transmembrane</keyword>
<feature type="transmembrane region" description="Helical" evidence="1">
    <location>
        <begin position="91"/>
        <end position="109"/>
    </location>
</feature>
<reference evidence="2" key="1">
    <citation type="submission" date="2022-01" db="EMBL/GenBank/DDBJ databases">
        <authorList>
            <person name="King R."/>
        </authorList>
    </citation>
    <scope>NUCLEOTIDE SEQUENCE</scope>
</reference>
<feature type="transmembrane region" description="Helical" evidence="1">
    <location>
        <begin position="140"/>
        <end position="158"/>
    </location>
</feature>
<dbReference type="AlphaFoldDB" id="A0A9P0G6Q9"/>
<accession>A0A9P0G6Q9</accession>
<evidence type="ECO:0000313" key="2">
    <source>
        <dbReference type="EMBL" id="CAH1104179.1"/>
    </source>
</evidence>
<sequence length="193" mass="21307">MSTLSKQDKAAISHCALAITSIFGLLGVNDRYIGAAPSFMILTANAVVGTLRILGENVDKIYKYTSATEQLLVLPTVVASLLDKYYNQQELSYAAIAIPAIPLTFYFMGKGELMVESRKTIVLVSSAVMAYLSIKNNNKSGLWACGTYLFIVFFLNDFEDTVFNIPTQDWCNVGMCFFALFCLRAINVNNVSF</sequence>
<feature type="transmembrane region" description="Helical" evidence="1">
    <location>
        <begin position="35"/>
        <end position="54"/>
    </location>
</feature>
<keyword evidence="1" id="KW-0472">Membrane</keyword>
<protein>
    <submittedName>
        <fullName evidence="2">Uncharacterized protein</fullName>
    </submittedName>
</protein>
<keyword evidence="3" id="KW-1185">Reference proteome</keyword>
<name>A0A9P0G6Q9_9CUCU</name>
<dbReference type="Proteomes" id="UP001153636">
    <property type="component" value="Chromosome 16"/>
</dbReference>
<organism evidence="2 3">
    <name type="scientific">Psylliodes chrysocephalus</name>
    <dbReference type="NCBI Taxonomy" id="3402493"/>
    <lineage>
        <taxon>Eukaryota</taxon>
        <taxon>Metazoa</taxon>
        <taxon>Ecdysozoa</taxon>
        <taxon>Arthropoda</taxon>
        <taxon>Hexapoda</taxon>
        <taxon>Insecta</taxon>
        <taxon>Pterygota</taxon>
        <taxon>Neoptera</taxon>
        <taxon>Endopterygota</taxon>
        <taxon>Coleoptera</taxon>
        <taxon>Polyphaga</taxon>
        <taxon>Cucujiformia</taxon>
        <taxon>Chrysomeloidea</taxon>
        <taxon>Chrysomelidae</taxon>
        <taxon>Galerucinae</taxon>
        <taxon>Alticini</taxon>
        <taxon>Psylliodes</taxon>
    </lineage>
</organism>
<keyword evidence="1" id="KW-1133">Transmembrane helix</keyword>
<gene>
    <name evidence="2" type="ORF">PSYICH_LOCUS5155</name>
</gene>
<dbReference type="OrthoDB" id="26525at2759"/>